<comment type="caution">
    <text evidence="1">The sequence shown here is derived from an EMBL/GenBank/DDBJ whole genome shotgun (WGS) entry which is preliminary data.</text>
</comment>
<dbReference type="InParanoid" id="A0A2N3NJ00"/>
<dbReference type="OrthoDB" id="4093325at2759"/>
<proteinExistence type="predicted"/>
<accession>A0A2N3NJ00</accession>
<dbReference type="VEuPathDB" id="FungiDB:jhhlp_000621"/>
<organism evidence="1 2">
    <name type="scientific">Lomentospora prolificans</name>
    <dbReference type="NCBI Taxonomy" id="41688"/>
    <lineage>
        <taxon>Eukaryota</taxon>
        <taxon>Fungi</taxon>
        <taxon>Dikarya</taxon>
        <taxon>Ascomycota</taxon>
        <taxon>Pezizomycotina</taxon>
        <taxon>Sordariomycetes</taxon>
        <taxon>Hypocreomycetidae</taxon>
        <taxon>Microascales</taxon>
        <taxon>Microascaceae</taxon>
        <taxon>Lomentospora</taxon>
    </lineage>
</organism>
<evidence type="ECO:0008006" key="3">
    <source>
        <dbReference type="Google" id="ProtNLM"/>
    </source>
</evidence>
<protein>
    <recommendedName>
        <fullName evidence="3">Cell wall protein PhiA</fullName>
    </recommendedName>
</protein>
<dbReference type="EMBL" id="NLAX01000003">
    <property type="protein sequence ID" value="PKS12415.1"/>
    <property type="molecule type" value="Genomic_DNA"/>
</dbReference>
<sequence>MRPSQKSRGARSAMKWRRAGSTWVDDVSPAREEAVIWTLRLIQISHHNMQLRALLPALVGLATASTIEDGDTFNLMALRSASAIHFANFNAALSSVFLRLPEQNATCNSESDGSATFYLKDGGLYLYDDNSADPQQLFVDRSGMGQGKFGYTTGSQAAPRNSERETFELDEYDDLTFNGAGFLACPSSIGGAFSVWVSAGVENPGGNEGCLGMSVRAVKNDDPNSCVYTQ</sequence>
<name>A0A2N3NJ00_9PEZI</name>
<evidence type="ECO:0000313" key="2">
    <source>
        <dbReference type="Proteomes" id="UP000233524"/>
    </source>
</evidence>
<dbReference type="AlphaFoldDB" id="A0A2N3NJ00"/>
<keyword evidence="2" id="KW-1185">Reference proteome</keyword>
<reference evidence="1 2" key="1">
    <citation type="journal article" date="2017" name="G3 (Bethesda)">
        <title>First Draft Genome Sequence of the Pathogenic Fungus Lomentospora prolificans (Formerly Scedosporium prolificans).</title>
        <authorList>
            <person name="Luo R."/>
            <person name="Zimin A."/>
            <person name="Workman R."/>
            <person name="Fan Y."/>
            <person name="Pertea G."/>
            <person name="Grossman N."/>
            <person name="Wear M.P."/>
            <person name="Jia B."/>
            <person name="Miller H."/>
            <person name="Casadevall A."/>
            <person name="Timp W."/>
            <person name="Zhang S.X."/>
            <person name="Salzberg S.L."/>
        </authorList>
    </citation>
    <scope>NUCLEOTIDE SEQUENCE [LARGE SCALE GENOMIC DNA]</scope>
    <source>
        <strain evidence="1 2">JHH-5317</strain>
    </source>
</reference>
<evidence type="ECO:0000313" key="1">
    <source>
        <dbReference type="EMBL" id="PKS12415.1"/>
    </source>
</evidence>
<dbReference type="Proteomes" id="UP000233524">
    <property type="component" value="Unassembled WGS sequence"/>
</dbReference>
<gene>
    <name evidence="1" type="ORF">jhhlp_000621</name>
</gene>